<evidence type="ECO:0000256" key="2">
    <source>
        <dbReference type="ARBA" id="ARBA00007121"/>
    </source>
</evidence>
<accession>A0A2J6WR37</accession>
<evidence type="ECO:0000313" key="7">
    <source>
        <dbReference type="EMBL" id="PMP72699.1"/>
    </source>
</evidence>
<dbReference type="EMBL" id="PNIN01000019">
    <property type="protein sequence ID" value="PMP72699.1"/>
    <property type="molecule type" value="Genomic_DNA"/>
</dbReference>
<keyword evidence="5" id="KW-0408">Iron</keyword>
<dbReference type="Pfam" id="PF19583">
    <property type="entry name" value="ODP"/>
    <property type="match status" value="1"/>
</dbReference>
<sequence>MKGIKIREDIYWVGVYDPNLEIFDIVIPTEHGTTYNSYLVIGKDKTALIEANKKLFTDTYIKTVESIKPIKEIDYIILNHNEPDHSGTLPAILELNPDIEVIYSKTAKVFVQNIVNSEFKGRAVGDGDKIDLGGKTLRFFHTPFLHWPDTMFTYLEEEQILFPCDFLGAHYCPQEIGKIFNDEMVDKESAREAFVFYYKSIMRPYKEHILNALKKIDGLPISMICPSHGPIIRCDLDFYLNFYKNQASRYYLNNPTRQITMVYATAYGNTKMLADRIKAGIEDTGVPVKMFDAAEANIDDIIDEIEVSHGLLMGTATINAKAPKPIFNIFSELVVLNVSNRKAGVFGSYGWSGEGIKMCEDILKTMRMKLPLESFKVQMTPSEEELQKAFEWGREFGMKVLEG</sequence>
<gene>
    <name evidence="7" type="ORF">C0187_01130</name>
</gene>
<dbReference type="CDD" id="cd07709">
    <property type="entry name" value="flavodiiron_proteins_MBL-fold"/>
    <property type="match status" value="1"/>
</dbReference>
<evidence type="ECO:0000256" key="4">
    <source>
        <dbReference type="ARBA" id="ARBA00022982"/>
    </source>
</evidence>
<protein>
    <submittedName>
        <fullName evidence="7">FprA family A-type flavoprotein</fullName>
    </submittedName>
</protein>
<feature type="domain" description="Flavodoxin-like" evidence="6">
    <location>
        <begin position="259"/>
        <end position="397"/>
    </location>
</feature>
<comment type="cofactor">
    <cofactor evidence="1">
        <name>Fe cation</name>
        <dbReference type="ChEBI" id="CHEBI:24875"/>
    </cofactor>
</comment>
<dbReference type="SUPFAM" id="SSF56281">
    <property type="entry name" value="Metallo-hydrolase/oxidoreductase"/>
    <property type="match status" value="1"/>
</dbReference>
<name>A0A2J6WR37_9BACT</name>
<evidence type="ECO:0000313" key="8">
    <source>
        <dbReference type="Proteomes" id="UP000242881"/>
    </source>
</evidence>
<dbReference type="PIRSF" id="PIRSF005243">
    <property type="entry name" value="ROO"/>
    <property type="match status" value="1"/>
</dbReference>
<dbReference type="PANTHER" id="PTHR32145:SF11">
    <property type="entry name" value="DIFLAVIN FLAVOPROTEIN A 2-RELATED"/>
    <property type="match status" value="1"/>
</dbReference>
<dbReference type="InterPro" id="IPR029039">
    <property type="entry name" value="Flavoprotein-like_sf"/>
</dbReference>
<dbReference type="RefSeq" id="WP_424605168.1">
    <property type="nucleotide sequence ID" value="NZ_JBNAVA010000002.1"/>
</dbReference>
<dbReference type="GO" id="GO:0010181">
    <property type="term" value="F:FMN binding"/>
    <property type="evidence" value="ECO:0007669"/>
    <property type="project" value="InterPro"/>
</dbReference>
<dbReference type="InterPro" id="IPR051285">
    <property type="entry name" value="NADH_oxidoreductase_modular"/>
</dbReference>
<reference evidence="7 8" key="1">
    <citation type="submission" date="2018-01" db="EMBL/GenBank/DDBJ databases">
        <title>Metagenomic assembled genomes from two thermal pools in the Uzon Caldera, Kamchatka, Russia.</title>
        <authorList>
            <person name="Wilkins L."/>
            <person name="Ettinger C."/>
        </authorList>
    </citation>
    <scope>NUCLEOTIDE SEQUENCE [LARGE SCALE GENOMIC DNA]</scope>
    <source>
        <strain evidence="7">ZAV-05</strain>
    </source>
</reference>
<dbReference type="Pfam" id="PF00258">
    <property type="entry name" value="Flavodoxin_1"/>
    <property type="match status" value="1"/>
</dbReference>
<comment type="similarity">
    <text evidence="2">In the N-terminal section; belongs to the zinc metallo-hydrolase group 3 family.</text>
</comment>
<dbReference type="Gene3D" id="3.40.50.360">
    <property type="match status" value="1"/>
</dbReference>
<keyword evidence="3" id="KW-0813">Transport</keyword>
<evidence type="ECO:0000256" key="1">
    <source>
        <dbReference type="ARBA" id="ARBA00001962"/>
    </source>
</evidence>
<dbReference type="InterPro" id="IPR045761">
    <property type="entry name" value="ODP_dom"/>
</dbReference>
<dbReference type="GO" id="GO:0046872">
    <property type="term" value="F:metal ion binding"/>
    <property type="evidence" value="ECO:0007669"/>
    <property type="project" value="InterPro"/>
</dbReference>
<evidence type="ECO:0000256" key="3">
    <source>
        <dbReference type="ARBA" id="ARBA00022448"/>
    </source>
</evidence>
<dbReference type="InterPro" id="IPR008254">
    <property type="entry name" value="Flavodoxin/NO_synth"/>
</dbReference>
<dbReference type="InterPro" id="IPR036866">
    <property type="entry name" value="RibonucZ/Hydroxyglut_hydro"/>
</dbReference>
<comment type="caution">
    <text evidence="7">The sequence shown here is derived from an EMBL/GenBank/DDBJ whole genome shotgun (WGS) entry which is preliminary data.</text>
</comment>
<evidence type="ECO:0000259" key="6">
    <source>
        <dbReference type="PROSITE" id="PS50902"/>
    </source>
</evidence>
<dbReference type="AlphaFoldDB" id="A0A2J6WR37"/>
<dbReference type="GO" id="GO:0016491">
    <property type="term" value="F:oxidoreductase activity"/>
    <property type="evidence" value="ECO:0007669"/>
    <property type="project" value="InterPro"/>
</dbReference>
<evidence type="ECO:0000256" key="5">
    <source>
        <dbReference type="ARBA" id="ARBA00023004"/>
    </source>
</evidence>
<dbReference type="InterPro" id="IPR001279">
    <property type="entry name" value="Metallo-B-lactamas"/>
</dbReference>
<dbReference type="Gene3D" id="3.60.15.10">
    <property type="entry name" value="Ribonuclease Z/Hydroxyacylglutathione hydrolase-like"/>
    <property type="match status" value="1"/>
</dbReference>
<dbReference type="SMART" id="SM00849">
    <property type="entry name" value="Lactamase_B"/>
    <property type="match status" value="1"/>
</dbReference>
<dbReference type="SUPFAM" id="SSF52218">
    <property type="entry name" value="Flavoproteins"/>
    <property type="match status" value="1"/>
</dbReference>
<proteinExistence type="inferred from homology"/>
<dbReference type="PROSITE" id="PS50902">
    <property type="entry name" value="FLAVODOXIN_LIKE"/>
    <property type="match status" value="1"/>
</dbReference>
<dbReference type="InterPro" id="IPR016440">
    <property type="entry name" value="Rubredoxin-O_OxRdtase"/>
</dbReference>
<keyword evidence="4" id="KW-0249">Electron transport</keyword>
<organism evidence="7 8">
    <name type="scientific">Calditerrivibrio nitroreducens</name>
    <dbReference type="NCBI Taxonomy" id="477976"/>
    <lineage>
        <taxon>Bacteria</taxon>
        <taxon>Pseudomonadati</taxon>
        <taxon>Deferribacterota</taxon>
        <taxon>Deferribacteres</taxon>
        <taxon>Deferribacterales</taxon>
        <taxon>Calditerrivibrionaceae</taxon>
    </lineage>
</organism>
<dbReference type="Proteomes" id="UP000242881">
    <property type="component" value="Unassembled WGS sequence"/>
</dbReference>
<dbReference type="GO" id="GO:0009055">
    <property type="term" value="F:electron transfer activity"/>
    <property type="evidence" value="ECO:0007669"/>
    <property type="project" value="InterPro"/>
</dbReference>
<dbReference type="PANTHER" id="PTHR32145">
    <property type="entry name" value="DIFLAVIN FLAVOPROTEIN A 2-RELATED"/>
    <property type="match status" value="1"/>
</dbReference>